<evidence type="ECO:0000256" key="1">
    <source>
        <dbReference type="SAM" id="MobiDB-lite"/>
    </source>
</evidence>
<gene>
    <name evidence="2" type="ORF">PHYPA_008642</name>
</gene>
<dbReference type="Gramene" id="Pp3c6_7690V3.1">
    <property type="protein sequence ID" value="Pp3c6_7690V3.1"/>
    <property type="gene ID" value="Pp3c6_7690"/>
</dbReference>
<name>A0A2K1KER5_PHYPA</name>
<proteinExistence type="predicted"/>
<dbReference type="EnsemblPlants" id="Pp3c6_7690V3.1">
    <property type="protein sequence ID" value="Pp3c6_7690V3.1"/>
    <property type="gene ID" value="Pp3c6_7690"/>
</dbReference>
<dbReference type="InParanoid" id="A0A2K1KER5"/>
<reference evidence="2 4" key="1">
    <citation type="journal article" date="2008" name="Science">
        <title>The Physcomitrella genome reveals evolutionary insights into the conquest of land by plants.</title>
        <authorList>
            <person name="Rensing S."/>
            <person name="Lang D."/>
            <person name="Zimmer A."/>
            <person name="Terry A."/>
            <person name="Salamov A."/>
            <person name="Shapiro H."/>
            <person name="Nishiyama T."/>
            <person name="Perroud P.-F."/>
            <person name="Lindquist E."/>
            <person name="Kamisugi Y."/>
            <person name="Tanahashi T."/>
            <person name="Sakakibara K."/>
            <person name="Fujita T."/>
            <person name="Oishi K."/>
            <person name="Shin-I T."/>
            <person name="Kuroki Y."/>
            <person name="Toyoda A."/>
            <person name="Suzuki Y."/>
            <person name="Hashimoto A."/>
            <person name="Yamaguchi K."/>
            <person name="Sugano A."/>
            <person name="Kohara Y."/>
            <person name="Fujiyama A."/>
            <person name="Anterola A."/>
            <person name="Aoki S."/>
            <person name="Ashton N."/>
            <person name="Barbazuk W.B."/>
            <person name="Barker E."/>
            <person name="Bennetzen J."/>
            <person name="Bezanilla M."/>
            <person name="Blankenship R."/>
            <person name="Cho S.H."/>
            <person name="Dutcher S."/>
            <person name="Estelle M."/>
            <person name="Fawcett J.A."/>
            <person name="Gundlach H."/>
            <person name="Hanada K."/>
            <person name="Heyl A."/>
            <person name="Hicks K.A."/>
            <person name="Hugh J."/>
            <person name="Lohr M."/>
            <person name="Mayer K."/>
            <person name="Melkozernov A."/>
            <person name="Murata T."/>
            <person name="Nelson D."/>
            <person name="Pils B."/>
            <person name="Prigge M."/>
            <person name="Reiss B."/>
            <person name="Renner T."/>
            <person name="Rombauts S."/>
            <person name="Rushton P."/>
            <person name="Sanderfoot A."/>
            <person name="Schween G."/>
            <person name="Shiu S.-H."/>
            <person name="Stueber K."/>
            <person name="Theodoulou F.L."/>
            <person name="Tu H."/>
            <person name="Van de Peer Y."/>
            <person name="Verrier P.J."/>
            <person name="Waters E."/>
            <person name="Wood A."/>
            <person name="Yang L."/>
            <person name="Cove D."/>
            <person name="Cuming A."/>
            <person name="Hasebe M."/>
            <person name="Lucas S."/>
            <person name="Mishler D.B."/>
            <person name="Reski R."/>
            <person name="Grigoriev I."/>
            <person name="Quatrano R.S."/>
            <person name="Boore J.L."/>
        </authorList>
    </citation>
    <scope>NUCLEOTIDE SEQUENCE [LARGE SCALE GENOMIC DNA]</scope>
    <source>
        <strain evidence="3 4">cv. Gransden 2004</strain>
    </source>
</reference>
<dbReference type="AlphaFoldDB" id="A0A2K1KER5"/>
<protein>
    <submittedName>
        <fullName evidence="2 3">Uncharacterized protein</fullName>
    </submittedName>
</protein>
<dbReference type="Proteomes" id="UP000006727">
    <property type="component" value="Chromosome 6"/>
</dbReference>
<sequence length="104" mass="10949">MLTSAVSGLLLFDNPLARKHAVNNANKIVRIEAVVSAAKASLTEGAFAETSMGAAVAAAARAVQSSTCPKFDEFERDINFQKSKESQPRAQARSPGEICPLSGE</sequence>
<reference evidence="3" key="3">
    <citation type="submission" date="2020-12" db="UniProtKB">
        <authorList>
            <consortium name="EnsemblPlants"/>
        </authorList>
    </citation>
    <scope>IDENTIFICATION</scope>
</reference>
<dbReference type="PaxDb" id="3218-PP1S282_15V6.1"/>
<evidence type="ECO:0000313" key="4">
    <source>
        <dbReference type="Proteomes" id="UP000006727"/>
    </source>
</evidence>
<accession>A0A2K1KER5</accession>
<evidence type="ECO:0000313" key="3">
    <source>
        <dbReference type="EnsemblPlants" id="Pp3c6_7690V3.1"/>
    </source>
</evidence>
<reference evidence="2 4" key="2">
    <citation type="journal article" date="2018" name="Plant J.">
        <title>The Physcomitrella patens chromosome-scale assembly reveals moss genome structure and evolution.</title>
        <authorList>
            <person name="Lang D."/>
            <person name="Ullrich K.K."/>
            <person name="Murat F."/>
            <person name="Fuchs J."/>
            <person name="Jenkins J."/>
            <person name="Haas F.B."/>
            <person name="Piednoel M."/>
            <person name="Gundlach H."/>
            <person name="Van Bel M."/>
            <person name="Meyberg R."/>
            <person name="Vives C."/>
            <person name="Morata J."/>
            <person name="Symeonidi A."/>
            <person name="Hiss M."/>
            <person name="Muchero W."/>
            <person name="Kamisugi Y."/>
            <person name="Saleh O."/>
            <person name="Blanc G."/>
            <person name="Decker E.L."/>
            <person name="van Gessel N."/>
            <person name="Grimwood J."/>
            <person name="Hayes R.D."/>
            <person name="Graham S.W."/>
            <person name="Gunter L.E."/>
            <person name="McDaniel S.F."/>
            <person name="Hoernstein S.N.W."/>
            <person name="Larsson A."/>
            <person name="Li F.W."/>
            <person name="Perroud P.F."/>
            <person name="Phillips J."/>
            <person name="Ranjan P."/>
            <person name="Rokshar D.S."/>
            <person name="Rothfels C.J."/>
            <person name="Schneider L."/>
            <person name="Shu S."/>
            <person name="Stevenson D.W."/>
            <person name="Thummler F."/>
            <person name="Tillich M."/>
            <person name="Villarreal Aguilar J.C."/>
            <person name="Widiez T."/>
            <person name="Wong G.K."/>
            <person name="Wymore A."/>
            <person name="Zhang Y."/>
            <person name="Zimmer A.D."/>
            <person name="Quatrano R.S."/>
            <person name="Mayer K.F.X."/>
            <person name="Goodstein D."/>
            <person name="Casacuberta J.M."/>
            <person name="Vandepoele K."/>
            <person name="Reski R."/>
            <person name="Cuming A.C."/>
            <person name="Tuskan G.A."/>
            <person name="Maumus F."/>
            <person name="Salse J."/>
            <person name="Schmutz J."/>
            <person name="Rensing S.A."/>
        </authorList>
    </citation>
    <scope>NUCLEOTIDE SEQUENCE [LARGE SCALE GENOMIC DNA]</scope>
    <source>
        <strain evidence="3 4">cv. Gransden 2004</strain>
    </source>
</reference>
<organism evidence="2">
    <name type="scientific">Physcomitrium patens</name>
    <name type="common">Spreading-leaved earth moss</name>
    <name type="synonym">Physcomitrella patens</name>
    <dbReference type="NCBI Taxonomy" id="3218"/>
    <lineage>
        <taxon>Eukaryota</taxon>
        <taxon>Viridiplantae</taxon>
        <taxon>Streptophyta</taxon>
        <taxon>Embryophyta</taxon>
        <taxon>Bryophyta</taxon>
        <taxon>Bryophytina</taxon>
        <taxon>Bryopsida</taxon>
        <taxon>Funariidae</taxon>
        <taxon>Funariales</taxon>
        <taxon>Funariaceae</taxon>
        <taxon>Physcomitrium</taxon>
    </lineage>
</organism>
<keyword evidence="4" id="KW-1185">Reference proteome</keyword>
<evidence type="ECO:0000313" key="2">
    <source>
        <dbReference type="EMBL" id="PNR52268.1"/>
    </source>
</evidence>
<dbReference type="EMBL" id="ABEU02000006">
    <property type="protein sequence ID" value="PNR52268.1"/>
    <property type="molecule type" value="Genomic_DNA"/>
</dbReference>
<feature type="region of interest" description="Disordered" evidence="1">
    <location>
        <begin position="81"/>
        <end position="104"/>
    </location>
</feature>